<feature type="binding site" evidence="5">
    <location>
        <position position="96"/>
    </location>
    <ligand>
        <name>Mg(2+)</name>
        <dbReference type="ChEBI" id="CHEBI:18420"/>
    </ligand>
</feature>
<dbReference type="Pfam" id="PF01850">
    <property type="entry name" value="PIN"/>
    <property type="match status" value="1"/>
</dbReference>
<dbReference type="Proteomes" id="UP000587579">
    <property type="component" value="Unassembled WGS sequence"/>
</dbReference>
<evidence type="ECO:0000256" key="4">
    <source>
        <dbReference type="ARBA" id="ARBA00022801"/>
    </source>
</evidence>
<comment type="function">
    <text evidence="5">Toxic component of a toxin-antitoxin (TA) system. An RNase.</text>
</comment>
<name>A0ABR6P2G8_9DEIN</name>
<dbReference type="InterPro" id="IPR022907">
    <property type="entry name" value="VapC_family"/>
</dbReference>
<dbReference type="InterPro" id="IPR029060">
    <property type="entry name" value="PIN-like_dom_sf"/>
</dbReference>
<keyword evidence="4 5" id="KW-0378">Hydrolase</keyword>
<dbReference type="SUPFAM" id="SSF88723">
    <property type="entry name" value="PIN domain-like"/>
    <property type="match status" value="1"/>
</dbReference>
<evidence type="ECO:0000256" key="3">
    <source>
        <dbReference type="ARBA" id="ARBA00022723"/>
    </source>
</evidence>
<keyword evidence="5" id="KW-0800">Toxin</keyword>
<comment type="similarity">
    <text evidence="5">Belongs to the PINc/VapC protein family.</text>
</comment>
<dbReference type="InterPro" id="IPR002716">
    <property type="entry name" value="PIN_dom"/>
</dbReference>
<feature type="binding site" evidence="5">
    <location>
        <position position="2"/>
    </location>
    <ligand>
        <name>Mg(2+)</name>
        <dbReference type="ChEBI" id="CHEBI:18420"/>
    </ligand>
</feature>
<keyword evidence="8" id="KW-1185">Reference proteome</keyword>
<accession>A0ABR6P2G8</accession>
<dbReference type="EMBL" id="JACHEZ010000005">
    <property type="protein sequence ID" value="MBB6030186.1"/>
    <property type="molecule type" value="Genomic_DNA"/>
</dbReference>
<dbReference type="HAMAP" id="MF_00265">
    <property type="entry name" value="VapC_Nob1"/>
    <property type="match status" value="1"/>
</dbReference>
<keyword evidence="1 5" id="KW-1277">Toxin-antitoxin system</keyword>
<comment type="cofactor">
    <cofactor evidence="5">
        <name>Mg(2+)</name>
        <dbReference type="ChEBI" id="CHEBI:18420"/>
    </cofactor>
</comment>
<sequence>MDTSVVVRYLTGDVPELAERAAVLLDGPDPLALHSIVLVETAFVLEKAYEISRAHVVDTLIEFLQKKNLHLLDLPKEEAILGLLLSRPSKRVAYADALLWALARSNEAQRLYTFDARFPADGIEVVEP</sequence>
<protein>
    <recommendedName>
        <fullName evidence="5">Ribonuclease VapC</fullName>
        <shortName evidence="5">RNase VapC</shortName>
        <ecNumber evidence="5">3.1.-.-</ecNumber>
    </recommendedName>
    <alternativeName>
        <fullName evidence="5">Toxin VapC</fullName>
    </alternativeName>
</protein>
<keyword evidence="5" id="KW-0460">Magnesium</keyword>
<evidence type="ECO:0000313" key="8">
    <source>
        <dbReference type="Proteomes" id="UP000587579"/>
    </source>
</evidence>
<evidence type="ECO:0000313" key="7">
    <source>
        <dbReference type="EMBL" id="MBB6030186.1"/>
    </source>
</evidence>
<dbReference type="Gene3D" id="3.40.50.1010">
    <property type="entry name" value="5'-nuclease"/>
    <property type="match status" value="1"/>
</dbReference>
<proteinExistence type="inferred from homology"/>
<evidence type="ECO:0000256" key="1">
    <source>
        <dbReference type="ARBA" id="ARBA00022649"/>
    </source>
</evidence>
<dbReference type="EC" id="3.1.-.-" evidence="5"/>
<gene>
    <name evidence="5" type="primary">vapC</name>
    <name evidence="7" type="ORF">HNQ05_001564</name>
</gene>
<comment type="caution">
    <text evidence="7">The sequence shown here is derived from an EMBL/GenBank/DDBJ whole genome shotgun (WGS) entry which is preliminary data.</text>
</comment>
<organism evidence="7 8">
    <name type="scientific">Oceanithermus desulfurans</name>
    <dbReference type="NCBI Taxonomy" id="227924"/>
    <lineage>
        <taxon>Bacteria</taxon>
        <taxon>Thermotogati</taxon>
        <taxon>Deinococcota</taxon>
        <taxon>Deinococci</taxon>
        <taxon>Thermales</taxon>
        <taxon>Thermaceae</taxon>
        <taxon>Oceanithermus</taxon>
    </lineage>
</organism>
<dbReference type="RefSeq" id="WP_246104062.1">
    <property type="nucleotide sequence ID" value="NZ_JACHEZ010000005.1"/>
</dbReference>
<feature type="domain" description="PIN" evidence="6">
    <location>
        <begin position="2"/>
        <end position="119"/>
    </location>
</feature>
<evidence type="ECO:0000256" key="5">
    <source>
        <dbReference type="HAMAP-Rule" id="MF_00265"/>
    </source>
</evidence>
<evidence type="ECO:0000256" key="2">
    <source>
        <dbReference type="ARBA" id="ARBA00022722"/>
    </source>
</evidence>
<reference evidence="7 8" key="1">
    <citation type="submission" date="2020-08" db="EMBL/GenBank/DDBJ databases">
        <title>Genomic Encyclopedia of Type Strains, Phase IV (KMG-IV): sequencing the most valuable type-strain genomes for metagenomic binning, comparative biology and taxonomic classification.</title>
        <authorList>
            <person name="Goeker M."/>
        </authorList>
    </citation>
    <scope>NUCLEOTIDE SEQUENCE [LARGE SCALE GENOMIC DNA]</scope>
    <source>
        <strain evidence="7 8">DSM 15757</strain>
    </source>
</reference>
<keyword evidence="2 5" id="KW-0540">Nuclease</keyword>
<keyword evidence="3 5" id="KW-0479">Metal-binding</keyword>
<evidence type="ECO:0000259" key="6">
    <source>
        <dbReference type="Pfam" id="PF01850"/>
    </source>
</evidence>